<name>A0A317YNC1_STAPS</name>
<keyword evidence="1" id="KW-1133">Transmembrane helix</keyword>
<feature type="transmembrane region" description="Helical" evidence="1">
    <location>
        <begin position="6"/>
        <end position="24"/>
    </location>
</feature>
<evidence type="ECO:0000313" key="3">
    <source>
        <dbReference type="Proteomes" id="UP000246800"/>
    </source>
</evidence>
<proteinExistence type="predicted"/>
<protein>
    <submittedName>
        <fullName evidence="2">ABC transporter permease</fullName>
    </submittedName>
</protein>
<dbReference type="AlphaFoldDB" id="A0A317YNC1"/>
<comment type="caution">
    <text evidence="2">The sequence shown here is derived from an EMBL/GenBank/DDBJ whole genome shotgun (WGS) entry which is preliminary data.</text>
</comment>
<gene>
    <name evidence="2" type="ORF">DD902_15025</name>
</gene>
<sequence>IHLSYYVTFLILWLLIIELLTTGLSNSISKVILAIVILVLSGLTIPTIFLQHIANGVFNIQPFAVVTNQLLEIILNNYILELHPSFYLSFIALLIINLAVLVWRYRQ</sequence>
<reference evidence="2 3" key="1">
    <citation type="journal article" date="2018" name="Vet. Microbiol.">
        <title>Clonal diversity and geographic distribution of methicillin-resistant Staphylococcus pseudintermedius from Australian animals: Discovery of novel sequence types.</title>
        <authorList>
            <person name="Worthing K.A."/>
            <person name="Abraham S."/>
            <person name="Coombs G.W."/>
            <person name="Pang S."/>
            <person name="Saputra S."/>
            <person name="Jordan D."/>
            <person name="Trott D.J."/>
            <person name="Norris J.M."/>
        </authorList>
    </citation>
    <scope>NUCLEOTIDE SEQUENCE [LARGE SCALE GENOMIC DNA]</scope>
    <source>
        <strain evidence="2 3">ST525 1</strain>
    </source>
</reference>
<accession>A0A317YNC1</accession>
<dbReference type="EMBL" id="QEIT01000559">
    <property type="protein sequence ID" value="PWZ68321.1"/>
    <property type="molecule type" value="Genomic_DNA"/>
</dbReference>
<feature type="non-terminal residue" evidence="2">
    <location>
        <position position="1"/>
    </location>
</feature>
<feature type="transmembrane region" description="Helical" evidence="1">
    <location>
        <begin position="31"/>
        <end position="54"/>
    </location>
</feature>
<evidence type="ECO:0000313" key="2">
    <source>
        <dbReference type="EMBL" id="PWZ68321.1"/>
    </source>
</evidence>
<keyword evidence="1" id="KW-0472">Membrane</keyword>
<evidence type="ECO:0000256" key="1">
    <source>
        <dbReference type="SAM" id="Phobius"/>
    </source>
</evidence>
<dbReference type="Proteomes" id="UP000246800">
    <property type="component" value="Unassembled WGS sequence"/>
</dbReference>
<organism evidence="2 3">
    <name type="scientific">Staphylococcus pseudintermedius</name>
    <dbReference type="NCBI Taxonomy" id="283734"/>
    <lineage>
        <taxon>Bacteria</taxon>
        <taxon>Bacillati</taxon>
        <taxon>Bacillota</taxon>
        <taxon>Bacilli</taxon>
        <taxon>Bacillales</taxon>
        <taxon>Staphylococcaceae</taxon>
        <taxon>Staphylococcus</taxon>
        <taxon>Staphylococcus intermedius group</taxon>
    </lineage>
</organism>
<keyword evidence="1" id="KW-0812">Transmembrane</keyword>
<feature type="transmembrane region" description="Helical" evidence="1">
    <location>
        <begin position="86"/>
        <end position="105"/>
    </location>
</feature>